<keyword evidence="4 6" id="KW-0472">Membrane</keyword>
<dbReference type="Proteomes" id="UP001313282">
    <property type="component" value="Unassembled WGS sequence"/>
</dbReference>
<dbReference type="InterPro" id="IPR045863">
    <property type="entry name" value="CorA_TM1_TM2"/>
</dbReference>
<feature type="region of interest" description="Disordered" evidence="5">
    <location>
        <begin position="326"/>
        <end position="356"/>
    </location>
</feature>
<feature type="transmembrane region" description="Helical" evidence="6">
    <location>
        <begin position="781"/>
        <end position="803"/>
    </location>
</feature>
<keyword evidence="8" id="KW-1185">Reference proteome</keyword>
<feature type="compositionally biased region" description="Basic and acidic residues" evidence="5">
    <location>
        <begin position="836"/>
        <end position="847"/>
    </location>
</feature>
<proteinExistence type="predicted"/>
<name>A0AAN8MZ17_9PEZI</name>
<feature type="compositionally biased region" description="Basic and acidic residues" evidence="5">
    <location>
        <begin position="889"/>
        <end position="909"/>
    </location>
</feature>
<dbReference type="Pfam" id="PF01544">
    <property type="entry name" value="CorA"/>
    <property type="match status" value="1"/>
</dbReference>
<feature type="region of interest" description="Disordered" evidence="5">
    <location>
        <begin position="115"/>
        <end position="282"/>
    </location>
</feature>
<keyword evidence="2 6" id="KW-0812">Transmembrane</keyword>
<feature type="compositionally biased region" description="Basic and acidic residues" evidence="5">
    <location>
        <begin position="915"/>
        <end position="925"/>
    </location>
</feature>
<feature type="compositionally biased region" description="Polar residues" evidence="5">
    <location>
        <begin position="338"/>
        <end position="348"/>
    </location>
</feature>
<reference evidence="7 8" key="1">
    <citation type="submission" date="2019-10" db="EMBL/GenBank/DDBJ databases">
        <authorList>
            <person name="Palmer J.M."/>
        </authorList>
    </citation>
    <scope>NUCLEOTIDE SEQUENCE [LARGE SCALE GENOMIC DNA]</scope>
    <source>
        <strain evidence="7 8">TWF718</strain>
    </source>
</reference>
<feature type="transmembrane region" description="Helical" evidence="6">
    <location>
        <begin position="744"/>
        <end position="769"/>
    </location>
</feature>
<feature type="compositionally biased region" description="Low complexity" evidence="5">
    <location>
        <begin position="228"/>
        <end position="237"/>
    </location>
</feature>
<feature type="compositionally biased region" description="Basic and acidic residues" evidence="5">
    <location>
        <begin position="982"/>
        <end position="993"/>
    </location>
</feature>
<gene>
    <name evidence="7" type="ORF">TWF718_000245</name>
</gene>
<evidence type="ECO:0000256" key="2">
    <source>
        <dbReference type="ARBA" id="ARBA00022692"/>
    </source>
</evidence>
<accession>A0AAN8MZ17</accession>
<feature type="compositionally biased region" description="Pro residues" evidence="5">
    <location>
        <begin position="945"/>
        <end position="963"/>
    </location>
</feature>
<feature type="region of interest" description="Disordered" evidence="5">
    <location>
        <begin position="832"/>
        <end position="1004"/>
    </location>
</feature>
<comment type="caution">
    <text evidence="7">The sequence shown here is derived from an EMBL/GenBank/DDBJ whole genome shotgun (WGS) entry which is preliminary data.</text>
</comment>
<evidence type="ECO:0000256" key="5">
    <source>
        <dbReference type="SAM" id="MobiDB-lite"/>
    </source>
</evidence>
<feature type="compositionally biased region" description="Basic and acidic residues" evidence="5">
    <location>
        <begin position="181"/>
        <end position="202"/>
    </location>
</feature>
<dbReference type="SUPFAM" id="SSF144083">
    <property type="entry name" value="Magnesium transport protein CorA, transmembrane region"/>
    <property type="match status" value="1"/>
</dbReference>
<evidence type="ECO:0000256" key="6">
    <source>
        <dbReference type="SAM" id="Phobius"/>
    </source>
</evidence>
<organism evidence="7 8">
    <name type="scientific">Orbilia javanica</name>
    <dbReference type="NCBI Taxonomy" id="47235"/>
    <lineage>
        <taxon>Eukaryota</taxon>
        <taxon>Fungi</taxon>
        <taxon>Dikarya</taxon>
        <taxon>Ascomycota</taxon>
        <taxon>Pezizomycotina</taxon>
        <taxon>Orbiliomycetes</taxon>
        <taxon>Orbiliales</taxon>
        <taxon>Orbiliaceae</taxon>
        <taxon>Orbilia</taxon>
    </lineage>
</organism>
<dbReference type="GO" id="GO:0046873">
    <property type="term" value="F:metal ion transmembrane transporter activity"/>
    <property type="evidence" value="ECO:0007669"/>
    <property type="project" value="InterPro"/>
</dbReference>
<evidence type="ECO:0000313" key="7">
    <source>
        <dbReference type="EMBL" id="KAK6355866.1"/>
    </source>
</evidence>
<sequence>MMEFVVLDSRTAEAEAEAGARVEVEAEAEAGVAVEVDGPDVNVKVELEVGAQVGVGAPVEVKVETETEIGIGVGGVIEDDEDFRRRTRGRFPLALPAPPIPGETESGLYITRDGSEESAGNEYRQRHSSPPRSSESDTEDEIPPGGYRRQSQKDRPQPGAPPFRGPEVVAHNYRGSLSTEKYIEREEIHGKGPAKYRPENREGTQSGENGDVRGAENLARPRRRVTFAPSLPGGSAPPLGPAVVIRQRKRDPLHDHRNPTGSRASNSRRREASKDQDSIFFYLPSERAEEKAKEEALEQSQPTPELPKVLPVFQWPTKASAENKIIEKQFLSRKRSASRGSRNSNTPKKSPAKEVEASDESYTVLKLILDELHRRIETCESRYVIDAYSECGSSDYMEVENSLKEIENTANLSADSRDKDQTLELIAERKQILELCRKIFSFFIPQNWKKGRFIECFWFSVLQLVICGVAGPPRFSCSEIVSKLESIDRHIQVILAGVAGDNVENPRYRIPSALFEAFLKFAEAIILSAVELGLLCENSLVRNQDKDRQVAIIQRLVVQRLSACRSRLREGKFQLMCIVLTGRTKDQMNYEEACTETIVSFILRNSICVPITDVEGASTPTSIYREKLMNMDVEAKYRPQQRILQDILYLGAEVSAFDKVRMAQSRALWGADTLLHPKGSLDIREPRSQESLVGASARSKMGGGVEHFFAQEEECVKDTFIKAKALHESVQEALSVKDEDNGKAILVFTIVTTIFLPLNFVTSFFGMNTTDIRDIDRDQRIFWTTAIPVTVVVLGLSISWAYFGDSIQDRLFGPYSTLGKLFKGRLNNRRTGAVVDEDKHPDEKYDPAPRYQYESHGPSIIPYENYEHSKHERRQPPLPPYSDHHIHRSDHAGHPHHEGQPQYAHRDDHEDPPDYGDRDRGDRGSRGSQGGYPSDPYMRSRPRASPRPPPVPTSVPAPPMPVPRPRRPRDLNAPYGSGYESGRSREGQEERQRRVPRGSEGVYY</sequence>
<evidence type="ECO:0000256" key="3">
    <source>
        <dbReference type="ARBA" id="ARBA00022989"/>
    </source>
</evidence>
<dbReference type="AlphaFoldDB" id="A0AAN8MZ17"/>
<dbReference type="InterPro" id="IPR002523">
    <property type="entry name" value="MgTranspt_CorA/ZnTranspt_ZntB"/>
</dbReference>
<evidence type="ECO:0000256" key="4">
    <source>
        <dbReference type="ARBA" id="ARBA00023136"/>
    </source>
</evidence>
<feature type="compositionally biased region" description="Basic and acidic residues" evidence="5">
    <location>
        <begin position="268"/>
        <end position="277"/>
    </location>
</feature>
<protein>
    <submittedName>
        <fullName evidence="7">Uncharacterized protein</fullName>
    </submittedName>
</protein>
<keyword evidence="3 6" id="KW-1133">Transmembrane helix</keyword>
<dbReference type="EMBL" id="JAVHNR010000001">
    <property type="protein sequence ID" value="KAK6355866.1"/>
    <property type="molecule type" value="Genomic_DNA"/>
</dbReference>
<dbReference type="Gene3D" id="1.20.58.340">
    <property type="entry name" value="Magnesium transport protein CorA, transmembrane region"/>
    <property type="match status" value="1"/>
</dbReference>
<evidence type="ECO:0000313" key="8">
    <source>
        <dbReference type="Proteomes" id="UP001313282"/>
    </source>
</evidence>
<evidence type="ECO:0000256" key="1">
    <source>
        <dbReference type="ARBA" id="ARBA00004141"/>
    </source>
</evidence>
<comment type="subcellular location">
    <subcellularLocation>
        <location evidence="1">Membrane</location>
        <topology evidence="1">Multi-pass membrane protein</topology>
    </subcellularLocation>
</comment>
<dbReference type="GO" id="GO:0016020">
    <property type="term" value="C:membrane"/>
    <property type="evidence" value="ECO:0007669"/>
    <property type="project" value="UniProtKB-SubCell"/>
</dbReference>